<dbReference type="Proteomes" id="UP000290900">
    <property type="component" value="Unassembled WGS sequence"/>
</dbReference>
<dbReference type="STRING" id="13370.A0A448YJE0"/>
<dbReference type="InParanoid" id="A0A448YJE0"/>
<sequence length="594" mass="67353">MLDAEIIELDTPVHGRVCDIELVDLESSEDSEDSGDLIGIHSGNNLAVSSEHERPSEAIPSLVDNEPSHFPSPIDHKPRPSCQSIPSSPPTSSLKVSYIHRARTARILSLDTEEEESRDNEDLIIVGENKFEDREPLTSDLSDFTLSATKYSSHQGSSLKIVAPNRRRGQLYSDISTISSTTNSDSVVIEELTLGHTVDAKNRMQRTVQPAKEPKGSGLKMFKTQKQSVQSSARVISSSLQHDVSRPHHYTDSELSAMLESAKKNDPKTLKQVNVTSKTKPELMSQMIVSFETSVMSRLKEVNSKFTDFLDPLNYSSHMDPNDYPTIRFQRKINSVYFAEKGTFIPVDSHIEEEDMVGLYIDSKELPEMFQDHSFGEMIRAMRKQYVKCGMIVFLLEYDSFLQGLKTKLNKEYVNKVRLEMSQETETDDNNDCSQEPKKKRRKRKPLEQSSPKYTANQIDSRLLKYEIDYDIHFFPIKGIKDLVEWLKSLSYTVSCRYFDKLERNIDFSNVGQVRSGKDAKDSFVEMLKQFKFVTPSTAKRIVEEAGITSISDLMDKLESGKKLINSAGRNIIRSDADTIIRKVLLSEDSADLI</sequence>
<evidence type="ECO:0000313" key="3">
    <source>
        <dbReference type="Proteomes" id="UP000290900"/>
    </source>
</evidence>
<feature type="region of interest" description="Disordered" evidence="1">
    <location>
        <begin position="27"/>
        <end position="94"/>
    </location>
</feature>
<dbReference type="FunCoup" id="A0A448YJE0">
    <property type="interactions" value="178"/>
</dbReference>
<dbReference type="EMBL" id="CAACVR010000009">
    <property type="protein sequence ID" value="VEU21017.1"/>
    <property type="molecule type" value="Genomic_DNA"/>
</dbReference>
<dbReference type="OrthoDB" id="343092at2759"/>
<organism evidence="2 3">
    <name type="scientific">Brettanomyces naardenensis</name>
    <name type="common">Yeast</name>
    <dbReference type="NCBI Taxonomy" id="13370"/>
    <lineage>
        <taxon>Eukaryota</taxon>
        <taxon>Fungi</taxon>
        <taxon>Dikarya</taxon>
        <taxon>Ascomycota</taxon>
        <taxon>Saccharomycotina</taxon>
        <taxon>Pichiomycetes</taxon>
        <taxon>Pichiales</taxon>
        <taxon>Pichiaceae</taxon>
        <taxon>Brettanomyces</taxon>
    </lineage>
</organism>
<evidence type="ECO:0000256" key="1">
    <source>
        <dbReference type="SAM" id="MobiDB-lite"/>
    </source>
</evidence>
<proteinExistence type="predicted"/>
<dbReference type="AlphaFoldDB" id="A0A448YJE0"/>
<evidence type="ECO:0000313" key="2">
    <source>
        <dbReference type="EMBL" id="VEU21017.1"/>
    </source>
</evidence>
<feature type="region of interest" description="Disordered" evidence="1">
    <location>
        <begin position="424"/>
        <end position="452"/>
    </location>
</feature>
<feature type="compositionally biased region" description="Polar residues" evidence="1">
    <location>
        <begin position="81"/>
        <end position="94"/>
    </location>
</feature>
<gene>
    <name evidence="2" type="ORF">BRENAR_LOCUS1752</name>
</gene>
<accession>A0A448YJE0</accession>
<name>A0A448YJE0_BRENA</name>
<keyword evidence="3" id="KW-1185">Reference proteome</keyword>
<protein>
    <submittedName>
        <fullName evidence="2">DEKNAAC101934</fullName>
    </submittedName>
</protein>
<reference evidence="2 3" key="1">
    <citation type="submission" date="2018-12" db="EMBL/GenBank/DDBJ databases">
        <authorList>
            <person name="Tiukova I."/>
            <person name="Dainat J."/>
        </authorList>
    </citation>
    <scope>NUCLEOTIDE SEQUENCE [LARGE SCALE GENOMIC DNA]</scope>
</reference>